<dbReference type="OrthoDB" id="8799554at2759"/>
<proteinExistence type="predicted"/>
<dbReference type="Proteomes" id="UP001152795">
    <property type="component" value="Unassembled WGS sequence"/>
</dbReference>
<feature type="non-terminal residue" evidence="1">
    <location>
        <position position="1"/>
    </location>
</feature>
<evidence type="ECO:0000313" key="1">
    <source>
        <dbReference type="EMBL" id="CAB4045230.1"/>
    </source>
</evidence>
<keyword evidence="2" id="KW-1185">Reference proteome</keyword>
<name>A0A6S7KST6_PARCT</name>
<comment type="caution">
    <text evidence="1">The sequence shown here is derived from an EMBL/GenBank/DDBJ whole genome shotgun (WGS) entry which is preliminary data.</text>
</comment>
<organism evidence="1 2">
    <name type="scientific">Paramuricea clavata</name>
    <name type="common">Red gorgonian</name>
    <name type="synonym">Violescent sea-whip</name>
    <dbReference type="NCBI Taxonomy" id="317549"/>
    <lineage>
        <taxon>Eukaryota</taxon>
        <taxon>Metazoa</taxon>
        <taxon>Cnidaria</taxon>
        <taxon>Anthozoa</taxon>
        <taxon>Octocorallia</taxon>
        <taxon>Malacalcyonacea</taxon>
        <taxon>Plexauridae</taxon>
        <taxon>Paramuricea</taxon>
    </lineage>
</organism>
<dbReference type="AlphaFoldDB" id="A0A6S7KST6"/>
<gene>
    <name evidence="1" type="ORF">PACLA_8A089193</name>
</gene>
<protein>
    <submittedName>
        <fullName evidence="1">Uncharacterized protein</fullName>
    </submittedName>
</protein>
<accession>A0A6S7KST6</accession>
<sequence length="119" mass="13791">MLALKQSHQDELASRDSKISVLKLQLESALNHNSKERQRQLDELTKELTRMTDETELLKAKLRALTKQRQPEQCRNCLALEETLQTKLKELRSKDESIAQLLQHGQKMAKQLSKQVIKS</sequence>
<evidence type="ECO:0000313" key="2">
    <source>
        <dbReference type="Proteomes" id="UP001152795"/>
    </source>
</evidence>
<reference evidence="1" key="1">
    <citation type="submission" date="2020-04" db="EMBL/GenBank/DDBJ databases">
        <authorList>
            <person name="Alioto T."/>
            <person name="Alioto T."/>
            <person name="Gomez Garrido J."/>
        </authorList>
    </citation>
    <scope>NUCLEOTIDE SEQUENCE</scope>
    <source>
        <strain evidence="1">A484AB</strain>
    </source>
</reference>
<dbReference type="EMBL" id="CACRXK020038247">
    <property type="protein sequence ID" value="CAB4045230.1"/>
    <property type="molecule type" value="Genomic_DNA"/>
</dbReference>